<gene>
    <name evidence="2" type="ORF">PoB_002000400</name>
</gene>
<name>A0AAV3ZGK9_9GAST</name>
<organism evidence="2 3">
    <name type="scientific">Plakobranchus ocellatus</name>
    <dbReference type="NCBI Taxonomy" id="259542"/>
    <lineage>
        <taxon>Eukaryota</taxon>
        <taxon>Metazoa</taxon>
        <taxon>Spiralia</taxon>
        <taxon>Lophotrochozoa</taxon>
        <taxon>Mollusca</taxon>
        <taxon>Gastropoda</taxon>
        <taxon>Heterobranchia</taxon>
        <taxon>Euthyneura</taxon>
        <taxon>Panpulmonata</taxon>
        <taxon>Sacoglossa</taxon>
        <taxon>Placobranchoidea</taxon>
        <taxon>Plakobranchidae</taxon>
        <taxon>Plakobranchus</taxon>
    </lineage>
</organism>
<keyword evidence="3" id="KW-1185">Reference proteome</keyword>
<accession>A0AAV3ZGK9</accession>
<sequence>MDKAEASENLGLRKRKPKMVPRVRQEESPSLESNMAGSTPSLAMASESLIGANSNNSNQPSKYLHTKRTSSNANGSVAKKDVAETNLNDISNGEGIGGSMSYSDDDDNMPDNADSDTCRLLPSSGQPREEDESKVIVEDEVRLRL</sequence>
<feature type="compositionally biased region" description="Polar residues" evidence="1">
    <location>
        <begin position="51"/>
        <end position="61"/>
    </location>
</feature>
<feature type="compositionally biased region" description="Basic and acidic residues" evidence="1">
    <location>
        <begin position="127"/>
        <end position="145"/>
    </location>
</feature>
<evidence type="ECO:0000256" key="1">
    <source>
        <dbReference type="SAM" id="MobiDB-lite"/>
    </source>
</evidence>
<evidence type="ECO:0000313" key="3">
    <source>
        <dbReference type="Proteomes" id="UP000735302"/>
    </source>
</evidence>
<comment type="caution">
    <text evidence="2">The sequence shown here is derived from an EMBL/GenBank/DDBJ whole genome shotgun (WGS) entry which is preliminary data.</text>
</comment>
<feature type="region of interest" description="Disordered" evidence="1">
    <location>
        <begin position="1"/>
        <end position="145"/>
    </location>
</feature>
<reference evidence="2 3" key="1">
    <citation type="journal article" date="2021" name="Elife">
        <title>Chloroplast acquisition without the gene transfer in kleptoplastic sea slugs, Plakobranchus ocellatus.</title>
        <authorList>
            <person name="Maeda T."/>
            <person name="Takahashi S."/>
            <person name="Yoshida T."/>
            <person name="Shimamura S."/>
            <person name="Takaki Y."/>
            <person name="Nagai Y."/>
            <person name="Toyoda A."/>
            <person name="Suzuki Y."/>
            <person name="Arimoto A."/>
            <person name="Ishii H."/>
            <person name="Satoh N."/>
            <person name="Nishiyama T."/>
            <person name="Hasebe M."/>
            <person name="Maruyama T."/>
            <person name="Minagawa J."/>
            <person name="Obokata J."/>
            <person name="Shigenobu S."/>
        </authorList>
    </citation>
    <scope>NUCLEOTIDE SEQUENCE [LARGE SCALE GENOMIC DNA]</scope>
</reference>
<dbReference type="Proteomes" id="UP000735302">
    <property type="component" value="Unassembled WGS sequence"/>
</dbReference>
<dbReference type="EMBL" id="BLXT01002349">
    <property type="protein sequence ID" value="GFN93498.1"/>
    <property type="molecule type" value="Genomic_DNA"/>
</dbReference>
<feature type="compositionally biased region" description="Basic residues" evidence="1">
    <location>
        <begin position="12"/>
        <end position="21"/>
    </location>
</feature>
<evidence type="ECO:0000313" key="2">
    <source>
        <dbReference type="EMBL" id="GFN93498.1"/>
    </source>
</evidence>
<protein>
    <submittedName>
        <fullName evidence="2">Uncharacterized protein</fullName>
    </submittedName>
</protein>
<feature type="compositionally biased region" description="Polar residues" evidence="1">
    <location>
        <begin position="28"/>
        <end position="41"/>
    </location>
</feature>
<dbReference type="AlphaFoldDB" id="A0AAV3ZGK9"/>
<proteinExistence type="predicted"/>